<dbReference type="EMBL" id="FRXO01000005">
    <property type="protein sequence ID" value="SHO65983.1"/>
    <property type="molecule type" value="Genomic_DNA"/>
</dbReference>
<keyword evidence="2 7" id="KW-0808">Transferase</keyword>
<feature type="transmembrane region" description="Helical" evidence="5">
    <location>
        <begin position="7"/>
        <end position="28"/>
    </location>
</feature>
<protein>
    <submittedName>
        <fullName evidence="7">1-acyl-sn-glycerol-3-phosphate acyltransferase</fullName>
    </submittedName>
</protein>
<gene>
    <name evidence="7" type="ORF">SAMN02745172_02632</name>
</gene>
<evidence type="ECO:0000256" key="4">
    <source>
        <dbReference type="SAM" id="MobiDB-lite"/>
    </source>
</evidence>
<evidence type="ECO:0000313" key="7">
    <source>
        <dbReference type="EMBL" id="SHO65983.1"/>
    </source>
</evidence>
<dbReference type="SMART" id="SM00563">
    <property type="entry name" value="PlsC"/>
    <property type="match status" value="1"/>
</dbReference>
<keyword evidence="5" id="KW-1133">Transmembrane helix</keyword>
<evidence type="ECO:0000256" key="2">
    <source>
        <dbReference type="ARBA" id="ARBA00022679"/>
    </source>
</evidence>
<organism evidence="7 8">
    <name type="scientific">Pseudoxanthobacter soli DSM 19599</name>
    <dbReference type="NCBI Taxonomy" id="1123029"/>
    <lineage>
        <taxon>Bacteria</taxon>
        <taxon>Pseudomonadati</taxon>
        <taxon>Pseudomonadota</taxon>
        <taxon>Alphaproteobacteria</taxon>
        <taxon>Hyphomicrobiales</taxon>
        <taxon>Segnochrobactraceae</taxon>
        <taxon>Pseudoxanthobacter</taxon>
    </lineage>
</organism>
<sequence length="258" mass="28900">MLRIRSVLFVVAFYAVLIGYLLTTWPFFLIPGRAPWRIVISWAQVSLFLQRWIAGTRVEFRGRENIPDGGFLIAAKHQSMWETFALIPCFPEADFILKKELLAIPVFGWCAARMGMIPVDRNGGRKALVAMCKDAKKVVDDGRQVVLFPEGTRRPPGAPPDYKVGIVFLYDKLGQPCLPVALNSGLFWPRRSWVRRPGTIVVEFLPPIEPGLDRSTFMSRLENEIETASDRLIAEALAAPNPPPVPESFARRTAAGPL</sequence>
<dbReference type="Proteomes" id="UP000186406">
    <property type="component" value="Unassembled WGS sequence"/>
</dbReference>
<name>A0A1M7ZM45_9HYPH</name>
<dbReference type="OrthoDB" id="5290997at2"/>
<dbReference type="SUPFAM" id="SSF69593">
    <property type="entry name" value="Glycerol-3-phosphate (1)-acyltransferase"/>
    <property type="match status" value="1"/>
</dbReference>
<dbReference type="GO" id="GO:0006654">
    <property type="term" value="P:phosphatidic acid biosynthetic process"/>
    <property type="evidence" value="ECO:0007669"/>
    <property type="project" value="TreeGrafter"/>
</dbReference>
<evidence type="ECO:0000256" key="3">
    <source>
        <dbReference type="ARBA" id="ARBA00023315"/>
    </source>
</evidence>
<dbReference type="CDD" id="cd07989">
    <property type="entry name" value="LPLAT_AGPAT-like"/>
    <property type="match status" value="1"/>
</dbReference>
<dbReference type="InterPro" id="IPR002123">
    <property type="entry name" value="Plipid/glycerol_acylTrfase"/>
</dbReference>
<dbReference type="PANTHER" id="PTHR10434">
    <property type="entry name" value="1-ACYL-SN-GLYCEROL-3-PHOSPHATE ACYLTRANSFERASE"/>
    <property type="match status" value="1"/>
</dbReference>
<dbReference type="GO" id="GO:0003841">
    <property type="term" value="F:1-acylglycerol-3-phosphate O-acyltransferase activity"/>
    <property type="evidence" value="ECO:0007669"/>
    <property type="project" value="TreeGrafter"/>
</dbReference>
<accession>A0A1M7ZM45</accession>
<feature type="domain" description="Phospholipid/glycerol acyltransferase" evidence="6">
    <location>
        <begin position="71"/>
        <end position="185"/>
    </location>
</feature>
<evidence type="ECO:0000259" key="6">
    <source>
        <dbReference type="SMART" id="SM00563"/>
    </source>
</evidence>
<dbReference type="Pfam" id="PF01553">
    <property type="entry name" value="Acyltransferase"/>
    <property type="match status" value="1"/>
</dbReference>
<dbReference type="STRING" id="1123029.SAMN02745172_02632"/>
<evidence type="ECO:0000313" key="8">
    <source>
        <dbReference type="Proteomes" id="UP000186406"/>
    </source>
</evidence>
<keyword evidence="8" id="KW-1185">Reference proteome</keyword>
<keyword evidence="5" id="KW-0472">Membrane</keyword>
<dbReference type="AlphaFoldDB" id="A0A1M7ZM45"/>
<keyword evidence="5" id="KW-0812">Transmembrane</keyword>
<evidence type="ECO:0000256" key="1">
    <source>
        <dbReference type="ARBA" id="ARBA00005189"/>
    </source>
</evidence>
<reference evidence="7 8" key="1">
    <citation type="submission" date="2016-12" db="EMBL/GenBank/DDBJ databases">
        <authorList>
            <person name="Song W.-J."/>
            <person name="Kurnit D.M."/>
        </authorList>
    </citation>
    <scope>NUCLEOTIDE SEQUENCE [LARGE SCALE GENOMIC DNA]</scope>
    <source>
        <strain evidence="7 8">DSM 19599</strain>
    </source>
</reference>
<evidence type="ECO:0000256" key="5">
    <source>
        <dbReference type="SAM" id="Phobius"/>
    </source>
</evidence>
<proteinExistence type="predicted"/>
<dbReference type="PANTHER" id="PTHR10434:SF40">
    <property type="entry name" value="1-ACYL-SN-GLYCEROL-3-PHOSPHATE ACYLTRANSFERASE"/>
    <property type="match status" value="1"/>
</dbReference>
<keyword evidence="3 7" id="KW-0012">Acyltransferase</keyword>
<comment type="pathway">
    <text evidence="1">Lipid metabolism.</text>
</comment>
<feature type="region of interest" description="Disordered" evidence="4">
    <location>
        <begin position="239"/>
        <end position="258"/>
    </location>
</feature>